<dbReference type="Gene3D" id="3.10.100.10">
    <property type="entry name" value="Mannose-Binding Protein A, subunit A"/>
    <property type="match status" value="1"/>
</dbReference>
<dbReference type="OrthoDB" id="8952307at2759"/>
<feature type="transmembrane region" description="Helical" evidence="11">
    <location>
        <begin position="300"/>
        <end position="320"/>
    </location>
</feature>
<evidence type="ECO:0000256" key="3">
    <source>
        <dbReference type="ARBA" id="ARBA00022729"/>
    </source>
</evidence>
<evidence type="ECO:0000256" key="7">
    <source>
        <dbReference type="ARBA" id="ARBA00023170"/>
    </source>
</evidence>
<dbReference type="AlphaFoldDB" id="A0A9Q0DWX8"/>
<comment type="subcellular location">
    <subcellularLocation>
        <location evidence="1">Membrane</location>
        <topology evidence="1">Single-pass membrane protein</topology>
    </subcellularLocation>
</comment>
<dbReference type="EMBL" id="JANIIK010000110">
    <property type="protein sequence ID" value="KAJ3596445.1"/>
    <property type="molecule type" value="Genomic_DNA"/>
</dbReference>
<dbReference type="GO" id="GO:0004896">
    <property type="term" value="F:cytokine receptor activity"/>
    <property type="evidence" value="ECO:0007669"/>
    <property type="project" value="TreeGrafter"/>
</dbReference>
<keyword evidence="7" id="KW-0675">Receptor</keyword>
<dbReference type="SUPFAM" id="SSF56436">
    <property type="entry name" value="C-type lectin-like"/>
    <property type="match status" value="1"/>
</dbReference>
<feature type="region of interest" description="Disordered" evidence="10">
    <location>
        <begin position="338"/>
        <end position="398"/>
    </location>
</feature>
<dbReference type="InterPro" id="IPR016187">
    <property type="entry name" value="CTDL_fold"/>
</dbReference>
<dbReference type="GO" id="GO:0007155">
    <property type="term" value="P:cell adhesion"/>
    <property type="evidence" value="ECO:0007669"/>
    <property type="project" value="InterPro"/>
</dbReference>
<keyword evidence="3 12" id="KW-0732">Signal</keyword>
<keyword evidence="15" id="KW-1185">Reference proteome</keyword>
<comment type="caution">
    <text evidence="14">The sequence shown here is derived from an EMBL/GenBank/DDBJ whole genome shotgun (WGS) entry which is preliminary data.</text>
</comment>
<protein>
    <recommendedName>
        <fullName evidence="13">Link domain-containing protein</fullName>
    </recommendedName>
</protein>
<gene>
    <name evidence="14" type="ORF">NHX12_002852</name>
</gene>
<evidence type="ECO:0000313" key="15">
    <source>
        <dbReference type="Proteomes" id="UP001148018"/>
    </source>
</evidence>
<evidence type="ECO:0000256" key="12">
    <source>
        <dbReference type="SAM" id="SignalP"/>
    </source>
</evidence>
<dbReference type="InterPro" id="IPR000538">
    <property type="entry name" value="Link_dom"/>
</dbReference>
<evidence type="ECO:0000313" key="14">
    <source>
        <dbReference type="EMBL" id="KAJ3596445.1"/>
    </source>
</evidence>
<sequence>MWLLLLGVTFGLLAPTRSDQPKVTARSCSYARVFQVEQVNRYSLDFNKATELCQQLGGELATNGWLSNKTFAILRHTHHENCAKNTTGFIIHAAENLEELHDAYCYNSKAGPDENCEQRIVGQSPYDSDSDDVSNQTRADNHTDVGVPDVSVDKQAEPETPSPRPAQTDLQPSRPAEREDTTGGYIMDRTTAPPATMTGMEGVAGSGMLLPTSEEDFSHPTAEGHLEETDTTSSGKVGPEAYPNPQDTEVPRVNPESGTEPEVEIVTGENASPEHPIPKNRMIPMATPSTPSGDEGSNKVVIIGVLVAVAAVLLIFAAIAKRNSWCGKRRSLIITSKDSGSEGNGAPAVVASSRAQEREQEMVTLMNKEKIQENGKGGGEEFTVITLEESSDKEQQGA</sequence>
<evidence type="ECO:0000256" key="10">
    <source>
        <dbReference type="SAM" id="MobiDB-lite"/>
    </source>
</evidence>
<evidence type="ECO:0000256" key="11">
    <source>
        <dbReference type="SAM" id="Phobius"/>
    </source>
</evidence>
<dbReference type="GO" id="GO:0005540">
    <property type="term" value="F:hyaluronic acid binding"/>
    <property type="evidence" value="ECO:0007669"/>
    <property type="project" value="InterPro"/>
</dbReference>
<feature type="chain" id="PRO_5040132052" description="Link domain-containing protein" evidence="12">
    <location>
        <begin position="19"/>
        <end position="398"/>
    </location>
</feature>
<dbReference type="GO" id="GO:0006954">
    <property type="term" value="P:inflammatory response"/>
    <property type="evidence" value="ECO:0007669"/>
    <property type="project" value="TreeGrafter"/>
</dbReference>
<dbReference type="PROSITE" id="PS50963">
    <property type="entry name" value="LINK_2"/>
    <property type="match status" value="1"/>
</dbReference>
<accession>A0A9Q0DWX8</accession>
<feature type="domain" description="Link" evidence="13">
    <location>
        <begin position="15"/>
        <end position="107"/>
    </location>
</feature>
<evidence type="ECO:0000256" key="8">
    <source>
        <dbReference type="ARBA" id="ARBA00023180"/>
    </source>
</evidence>
<keyword evidence="5 11" id="KW-0472">Membrane</keyword>
<evidence type="ECO:0000256" key="5">
    <source>
        <dbReference type="ARBA" id="ARBA00023136"/>
    </source>
</evidence>
<dbReference type="Proteomes" id="UP001148018">
    <property type="component" value="Unassembled WGS sequence"/>
</dbReference>
<comment type="caution">
    <text evidence="9">Lacks conserved residue(s) required for the propagation of feature annotation.</text>
</comment>
<dbReference type="GO" id="GO:0016323">
    <property type="term" value="C:basolateral plasma membrane"/>
    <property type="evidence" value="ECO:0007669"/>
    <property type="project" value="TreeGrafter"/>
</dbReference>
<dbReference type="PANTHER" id="PTHR10225:SF6">
    <property type="entry name" value="CD44 ANTIGEN"/>
    <property type="match status" value="1"/>
</dbReference>
<dbReference type="InterPro" id="IPR016186">
    <property type="entry name" value="C-type_lectin-like/link_sf"/>
</dbReference>
<feature type="signal peptide" evidence="12">
    <location>
        <begin position="1"/>
        <end position="18"/>
    </location>
</feature>
<keyword evidence="4 11" id="KW-1133">Transmembrane helix</keyword>
<organism evidence="14 15">
    <name type="scientific">Muraenolepis orangiensis</name>
    <name type="common">Patagonian moray cod</name>
    <dbReference type="NCBI Taxonomy" id="630683"/>
    <lineage>
        <taxon>Eukaryota</taxon>
        <taxon>Metazoa</taxon>
        <taxon>Chordata</taxon>
        <taxon>Craniata</taxon>
        <taxon>Vertebrata</taxon>
        <taxon>Euteleostomi</taxon>
        <taxon>Actinopterygii</taxon>
        <taxon>Neopterygii</taxon>
        <taxon>Teleostei</taxon>
        <taxon>Neoteleostei</taxon>
        <taxon>Acanthomorphata</taxon>
        <taxon>Zeiogadaria</taxon>
        <taxon>Gadariae</taxon>
        <taxon>Gadiformes</taxon>
        <taxon>Muraenolepidoidei</taxon>
        <taxon>Muraenolepididae</taxon>
        <taxon>Muraenolepis</taxon>
    </lineage>
</organism>
<feature type="compositionally biased region" description="Basic and acidic residues" evidence="10">
    <location>
        <begin position="216"/>
        <end position="228"/>
    </location>
</feature>
<evidence type="ECO:0000256" key="6">
    <source>
        <dbReference type="ARBA" id="ARBA00023157"/>
    </source>
</evidence>
<dbReference type="PANTHER" id="PTHR10225">
    <property type="entry name" value="HYALURONAN RECEPTOR"/>
    <property type="match status" value="1"/>
</dbReference>
<reference evidence="14" key="1">
    <citation type="submission" date="2022-07" db="EMBL/GenBank/DDBJ databases">
        <title>Chromosome-level genome of Muraenolepis orangiensis.</title>
        <authorList>
            <person name="Kim J."/>
        </authorList>
    </citation>
    <scope>NUCLEOTIDE SEQUENCE</scope>
    <source>
        <strain evidence="14">KU_S4_2022</strain>
        <tissue evidence="14">Muscle</tissue>
    </source>
</reference>
<feature type="region of interest" description="Disordered" evidence="10">
    <location>
        <begin position="119"/>
        <end position="259"/>
    </location>
</feature>
<evidence type="ECO:0000256" key="9">
    <source>
        <dbReference type="PROSITE-ProRule" id="PRU00323"/>
    </source>
</evidence>
<dbReference type="InterPro" id="IPR043210">
    <property type="entry name" value="CD44_antigen-like"/>
</dbReference>
<evidence type="ECO:0000256" key="2">
    <source>
        <dbReference type="ARBA" id="ARBA00022692"/>
    </source>
</evidence>
<keyword evidence="2 11" id="KW-0812">Transmembrane</keyword>
<evidence type="ECO:0000256" key="4">
    <source>
        <dbReference type="ARBA" id="ARBA00022989"/>
    </source>
</evidence>
<feature type="compositionally biased region" description="Basic and acidic residues" evidence="10">
    <location>
        <begin position="355"/>
        <end position="373"/>
    </location>
</feature>
<dbReference type="GO" id="GO:0070374">
    <property type="term" value="P:positive regulation of ERK1 and ERK2 cascade"/>
    <property type="evidence" value="ECO:0007669"/>
    <property type="project" value="TreeGrafter"/>
</dbReference>
<dbReference type="GO" id="GO:0035692">
    <property type="term" value="C:macrophage migration inhibitory factor receptor complex"/>
    <property type="evidence" value="ECO:0007669"/>
    <property type="project" value="TreeGrafter"/>
</dbReference>
<evidence type="ECO:0000256" key="1">
    <source>
        <dbReference type="ARBA" id="ARBA00004167"/>
    </source>
</evidence>
<dbReference type="SMART" id="SM00445">
    <property type="entry name" value="LINK"/>
    <property type="match status" value="1"/>
</dbReference>
<proteinExistence type="predicted"/>
<evidence type="ECO:0000259" key="13">
    <source>
        <dbReference type="PROSITE" id="PS50963"/>
    </source>
</evidence>
<keyword evidence="8" id="KW-0325">Glycoprotein</keyword>
<keyword evidence="6" id="KW-1015">Disulfide bond</keyword>
<name>A0A9Q0DWX8_9TELE</name>